<feature type="domain" description="HTH lysR-type" evidence="5">
    <location>
        <begin position="2"/>
        <end position="59"/>
    </location>
</feature>
<dbReference type="FunFam" id="1.10.10.10:FF:000001">
    <property type="entry name" value="LysR family transcriptional regulator"/>
    <property type="match status" value="1"/>
</dbReference>
<dbReference type="PANTHER" id="PTHR30126:SF91">
    <property type="entry name" value="LYSR FAMILY TRANSCRIPTIONAL REGULATOR"/>
    <property type="match status" value="1"/>
</dbReference>
<dbReference type="SUPFAM" id="SSF53850">
    <property type="entry name" value="Periplasmic binding protein-like II"/>
    <property type="match status" value="1"/>
</dbReference>
<dbReference type="InterPro" id="IPR000847">
    <property type="entry name" value="LysR_HTH_N"/>
</dbReference>
<name>A0A9D2DSS4_9FIRM</name>
<dbReference type="PROSITE" id="PS50931">
    <property type="entry name" value="HTH_LYSR"/>
    <property type="match status" value="1"/>
</dbReference>
<keyword evidence="2" id="KW-0805">Transcription regulation</keyword>
<dbReference type="PANTHER" id="PTHR30126">
    <property type="entry name" value="HTH-TYPE TRANSCRIPTIONAL REGULATOR"/>
    <property type="match status" value="1"/>
</dbReference>
<dbReference type="Proteomes" id="UP000824041">
    <property type="component" value="Unassembled WGS sequence"/>
</dbReference>
<proteinExistence type="inferred from homology"/>
<reference evidence="6" key="1">
    <citation type="journal article" date="2021" name="PeerJ">
        <title>Extensive microbial diversity within the chicken gut microbiome revealed by metagenomics and culture.</title>
        <authorList>
            <person name="Gilroy R."/>
            <person name="Ravi A."/>
            <person name="Getino M."/>
            <person name="Pursley I."/>
            <person name="Horton D.L."/>
            <person name="Alikhan N.F."/>
            <person name="Baker D."/>
            <person name="Gharbi K."/>
            <person name="Hall N."/>
            <person name="Watson M."/>
            <person name="Adriaenssens E.M."/>
            <person name="Foster-Nyarko E."/>
            <person name="Jarju S."/>
            <person name="Secka A."/>
            <person name="Antonio M."/>
            <person name="Oren A."/>
            <person name="Chaudhuri R.R."/>
            <person name="La Ragione R."/>
            <person name="Hildebrand F."/>
            <person name="Pallen M.J."/>
        </authorList>
    </citation>
    <scope>NUCLEOTIDE SEQUENCE</scope>
    <source>
        <strain evidence="6">14324</strain>
    </source>
</reference>
<evidence type="ECO:0000256" key="1">
    <source>
        <dbReference type="ARBA" id="ARBA00009437"/>
    </source>
</evidence>
<accession>A0A9D2DSS4</accession>
<dbReference type="InterPro" id="IPR036388">
    <property type="entry name" value="WH-like_DNA-bd_sf"/>
</dbReference>
<dbReference type="InterPro" id="IPR005119">
    <property type="entry name" value="LysR_subst-bd"/>
</dbReference>
<dbReference type="Pfam" id="PF00126">
    <property type="entry name" value="HTH_1"/>
    <property type="match status" value="1"/>
</dbReference>
<keyword evidence="4" id="KW-0804">Transcription</keyword>
<protein>
    <submittedName>
        <fullName evidence="6">LysR family transcriptional regulator</fullName>
    </submittedName>
</protein>
<comment type="caution">
    <text evidence="6">The sequence shown here is derived from an EMBL/GenBank/DDBJ whole genome shotgun (WGS) entry which is preliminary data.</text>
</comment>
<dbReference type="GO" id="GO:0003700">
    <property type="term" value="F:DNA-binding transcription factor activity"/>
    <property type="evidence" value="ECO:0007669"/>
    <property type="project" value="InterPro"/>
</dbReference>
<dbReference type="Gene3D" id="3.40.190.290">
    <property type="match status" value="1"/>
</dbReference>
<organism evidence="6 7">
    <name type="scientific">Candidatus Blautia faecigallinarum</name>
    <dbReference type="NCBI Taxonomy" id="2838488"/>
    <lineage>
        <taxon>Bacteria</taxon>
        <taxon>Bacillati</taxon>
        <taxon>Bacillota</taxon>
        <taxon>Clostridia</taxon>
        <taxon>Lachnospirales</taxon>
        <taxon>Lachnospiraceae</taxon>
        <taxon>Blautia</taxon>
    </lineage>
</organism>
<dbReference type="EMBL" id="DXBU01000090">
    <property type="protein sequence ID" value="HIZ22360.1"/>
    <property type="molecule type" value="Genomic_DNA"/>
</dbReference>
<dbReference type="Pfam" id="PF03466">
    <property type="entry name" value="LysR_substrate"/>
    <property type="match status" value="1"/>
</dbReference>
<dbReference type="PRINTS" id="PR00039">
    <property type="entry name" value="HTHLYSR"/>
</dbReference>
<gene>
    <name evidence="6" type="ORF">IAA21_06130</name>
</gene>
<evidence type="ECO:0000256" key="4">
    <source>
        <dbReference type="ARBA" id="ARBA00023163"/>
    </source>
</evidence>
<sequence>MLTLRHFTIFKAVADTGSFTKAASRLYITQSAVSHTIRELEEYTHTVLFDRLSKKVQLTAGGRLLLEEVLPILSACDALDERIRSLEQSAPLRIVSSITIASARLPGILKELKKTQPRLPVYVTVVRAAEAAEILRKGDADIAFVEGAKPQGPFCCIHFSGYGLQPVCAPEHPLPSPVLSPDAFCQEPLLLREPGSAIRDALDSALFILGFTARPMWTSVNSTALLEAAKAGLGITVLPEMLVKAEIEKGTLRPVQIQGLSLKNDMLAVYHKDKHLTPGLKALLSLL</sequence>
<evidence type="ECO:0000259" key="5">
    <source>
        <dbReference type="PROSITE" id="PS50931"/>
    </source>
</evidence>
<dbReference type="SUPFAM" id="SSF46785">
    <property type="entry name" value="Winged helix' DNA-binding domain"/>
    <property type="match status" value="1"/>
</dbReference>
<evidence type="ECO:0000313" key="6">
    <source>
        <dbReference type="EMBL" id="HIZ22360.1"/>
    </source>
</evidence>
<evidence type="ECO:0000256" key="3">
    <source>
        <dbReference type="ARBA" id="ARBA00023125"/>
    </source>
</evidence>
<dbReference type="AlphaFoldDB" id="A0A9D2DSS4"/>
<dbReference type="GO" id="GO:0000976">
    <property type="term" value="F:transcription cis-regulatory region binding"/>
    <property type="evidence" value="ECO:0007669"/>
    <property type="project" value="TreeGrafter"/>
</dbReference>
<reference evidence="6" key="2">
    <citation type="submission" date="2021-04" db="EMBL/GenBank/DDBJ databases">
        <authorList>
            <person name="Gilroy R."/>
        </authorList>
    </citation>
    <scope>NUCLEOTIDE SEQUENCE</scope>
    <source>
        <strain evidence="6">14324</strain>
    </source>
</reference>
<evidence type="ECO:0000313" key="7">
    <source>
        <dbReference type="Proteomes" id="UP000824041"/>
    </source>
</evidence>
<evidence type="ECO:0000256" key="2">
    <source>
        <dbReference type="ARBA" id="ARBA00023015"/>
    </source>
</evidence>
<keyword evidence="3" id="KW-0238">DNA-binding</keyword>
<dbReference type="InterPro" id="IPR036390">
    <property type="entry name" value="WH_DNA-bd_sf"/>
</dbReference>
<dbReference type="Gene3D" id="1.10.10.10">
    <property type="entry name" value="Winged helix-like DNA-binding domain superfamily/Winged helix DNA-binding domain"/>
    <property type="match status" value="1"/>
</dbReference>
<comment type="similarity">
    <text evidence="1">Belongs to the LysR transcriptional regulatory family.</text>
</comment>